<dbReference type="RefSeq" id="XP_020112791.1">
    <property type="nucleotide sequence ID" value="XM_020257202.1"/>
</dbReference>
<dbReference type="Proteomes" id="UP000515123">
    <property type="component" value="Linkage group 22"/>
</dbReference>
<keyword evidence="5" id="KW-1185">Reference proteome</keyword>
<evidence type="ECO:0000256" key="2">
    <source>
        <dbReference type="PROSITE-ProRule" id="PRU00703"/>
    </source>
</evidence>
<reference evidence="6" key="2">
    <citation type="submission" date="2025-08" db="UniProtKB">
        <authorList>
            <consortium name="RefSeq"/>
        </authorList>
    </citation>
    <scope>IDENTIFICATION</scope>
    <source>
        <tissue evidence="6">Leaf</tissue>
    </source>
</reference>
<dbReference type="InterPro" id="IPR000644">
    <property type="entry name" value="CBS_dom"/>
</dbReference>
<feature type="domain" description="CBS" evidence="4">
    <location>
        <begin position="166"/>
        <end position="251"/>
    </location>
</feature>
<dbReference type="PROSITE" id="PS51371">
    <property type="entry name" value="CBS"/>
    <property type="match status" value="1"/>
</dbReference>
<dbReference type="SMART" id="SM00116">
    <property type="entry name" value="CBS"/>
    <property type="match status" value="2"/>
</dbReference>
<dbReference type="AlphaFoldDB" id="A0A6P5GVV8"/>
<evidence type="ECO:0000256" key="3">
    <source>
        <dbReference type="SAM" id="MobiDB-lite"/>
    </source>
</evidence>
<sequence>MACTTTFHFPCARSTSPSFNFNQYNPSNPSSATPHSRTKTSVKSRASAFPTGSIRLELDENPEGIISGEWPENFSLLSYDDLRVYLESQAPSENDQSRRLAVLSSVMSSPVWTAKAEQTLEEINHHFDCISGIPVVDGELQCVGIISKKDKAKASNGLRTRIGEMMTTPVITLPAEKTVTDAAALMLKRKIHRIPIVNDKNQVIGEFVYGYRDQTCYYDVTWPIVFSSKSNQVIGIVTRTDVLRGLEALLV</sequence>
<feature type="region of interest" description="Disordered" evidence="3">
    <location>
        <begin position="22"/>
        <end position="45"/>
    </location>
</feature>
<evidence type="ECO:0000313" key="6">
    <source>
        <dbReference type="RefSeq" id="XP_020112791.1"/>
    </source>
</evidence>
<dbReference type="Pfam" id="PF00571">
    <property type="entry name" value="CBS"/>
    <property type="match status" value="2"/>
</dbReference>
<keyword evidence="1 2" id="KW-0129">CBS domain</keyword>
<dbReference type="SUPFAM" id="SSF54631">
    <property type="entry name" value="CBS-domain pair"/>
    <property type="match status" value="1"/>
</dbReference>
<evidence type="ECO:0000256" key="1">
    <source>
        <dbReference type="ARBA" id="ARBA00023122"/>
    </source>
</evidence>
<accession>A0A6P5GVV8</accession>
<evidence type="ECO:0000259" key="4">
    <source>
        <dbReference type="PROSITE" id="PS51371"/>
    </source>
</evidence>
<proteinExistence type="predicted"/>
<dbReference type="InterPro" id="IPR046342">
    <property type="entry name" value="CBS_dom_sf"/>
</dbReference>
<feature type="compositionally biased region" description="Polar residues" evidence="3">
    <location>
        <begin position="22"/>
        <end position="35"/>
    </location>
</feature>
<dbReference type="PANTHER" id="PTHR43080:SF29">
    <property type="entry name" value="OS02G0818000 PROTEIN"/>
    <property type="match status" value="1"/>
</dbReference>
<dbReference type="PANTHER" id="PTHR43080">
    <property type="entry name" value="CBS DOMAIN-CONTAINING PROTEIN CBSX3, MITOCHONDRIAL"/>
    <property type="match status" value="1"/>
</dbReference>
<protein>
    <submittedName>
        <fullName evidence="6">Uncharacterized protein LOC109727203 isoform X1</fullName>
    </submittedName>
</protein>
<gene>
    <name evidence="6" type="primary">LOC109727203</name>
</gene>
<dbReference type="OrthoDB" id="418595at2759"/>
<dbReference type="Gene3D" id="3.10.580.10">
    <property type="entry name" value="CBS-domain"/>
    <property type="match status" value="2"/>
</dbReference>
<name>A0A6P5GVV8_ANACO</name>
<dbReference type="GeneID" id="109727203"/>
<reference evidence="5" key="1">
    <citation type="journal article" date="2015" name="Nat. Genet.">
        <title>The pineapple genome and the evolution of CAM photosynthesis.</title>
        <authorList>
            <person name="Ming R."/>
            <person name="VanBuren R."/>
            <person name="Wai C.M."/>
            <person name="Tang H."/>
            <person name="Schatz M.C."/>
            <person name="Bowers J.E."/>
            <person name="Lyons E."/>
            <person name="Wang M.L."/>
            <person name="Chen J."/>
            <person name="Biggers E."/>
            <person name="Zhang J."/>
            <person name="Huang L."/>
            <person name="Zhang L."/>
            <person name="Miao W."/>
            <person name="Zhang J."/>
            <person name="Ye Z."/>
            <person name="Miao C."/>
            <person name="Lin Z."/>
            <person name="Wang H."/>
            <person name="Zhou H."/>
            <person name="Yim W.C."/>
            <person name="Priest H.D."/>
            <person name="Zheng C."/>
            <person name="Woodhouse M."/>
            <person name="Edger P.P."/>
            <person name="Guyot R."/>
            <person name="Guo H.B."/>
            <person name="Guo H."/>
            <person name="Zheng G."/>
            <person name="Singh R."/>
            <person name="Sharma A."/>
            <person name="Min X."/>
            <person name="Zheng Y."/>
            <person name="Lee H."/>
            <person name="Gurtowski J."/>
            <person name="Sedlazeck F.J."/>
            <person name="Harkess A."/>
            <person name="McKain M.R."/>
            <person name="Liao Z."/>
            <person name="Fang J."/>
            <person name="Liu J."/>
            <person name="Zhang X."/>
            <person name="Zhang Q."/>
            <person name="Hu W."/>
            <person name="Qin Y."/>
            <person name="Wang K."/>
            <person name="Chen L.Y."/>
            <person name="Shirley N."/>
            <person name="Lin Y.R."/>
            <person name="Liu L.Y."/>
            <person name="Hernandez A.G."/>
            <person name="Wright C.L."/>
            <person name="Bulone V."/>
            <person name="Tuskan G.A."/>
            <person name="Heath K."/>
            <person name="Zee F."/>
            <person name="Moore P.H."/>
            <person name="Sunkar R."/>
            <person name="Leebens-Mack J.H."/>
            <person name="Mockler T."/>
            <person name="Bennetzen J.L."/>
            <person name="Freeling M."/>
            <person name="Sankoff D."/>
            <person name="Paterson A.H."/>
            <person name="Zhu X."/>
            <person name="Yang X."/>
            <person name="Smith J.A."/>
            <person name="Cushman J.C."/>
            <person name="Paull R.E."/>
            <person name="Yu Q."/>
        </authorList>
    </citation>
    <scope>NUCLEOTIDE SEQUENCE [LARGE SCALE GENOMIC DNA]</scope>
    <source>
        <strain evidence="5">cv. F153</strain>
    </source>
</reference>
<evidence type="ECO:0000313" key="5">
    <source>
        <dbReference type="Proteomes" id="UP000515123"/>
    </source>
</evidence>
<dbReference type="InterPro" id="IPR051257">
    <property type="entry name" value="Diverse_CBS-Domain"/>
</dbReference>
<organism evidence="5 6">
    <name type="scientific">Ananas comosus</name>
    <name type="common">Pineapple</name>
    <name type="synonym">Ananas ananas</name>
    <dbReference type="NCBI Taxonomy" id="4615"/>
    <lineage>
        <taxon>Eukaryota</taxon>
        <taxon>Viridiplantae</taxon>
        <taxon>Streptophyta</taxon>
        <taxon>Embryophyta</taxon>
        <taxon>Tracheophyta</taxon>
        <taxon>Spermatophyta</taxon>
        <taxon>Magnoliopsida</taxon>
        <taxon>Liliopsida</taxon>
        <taxon>Poales</taxon>
        <taxon>Bromeliaceae</taxon>
        <taxon>Bromelioideae</taxon>
        <taxon>Ananas</taxon>
    </lineage>
</organism>